<keyword evidence="7" id="KW-0807">Transducer</keyword>
<feature type="transmembrane region" description="Helical" evidence="8">
    <location>
        <begin position="189"/>
        <end position="209"/>
    </location>
</feature>
<keyword evidence="4 8" id="KW-1133">Transmembrane helix</keyword>
<dbReference type="InterPro" id="IPR013604">
    <property type="entry name" value="7TM_chemorcpt"/>
</dbReference>
<reference evidence="9" key="1">
    <citation type="journal article" date="2023" name="bioRxiv">
        <title>Scaffold-level genome assemblies of two parasitoid biocontrol wasps reveal the parthenogenesis mechanism and an associated novel virus.</title>
        <authorList>
            <person name="Inwood S."/>
            <person name="Skelly J."/>
            <person name="Guhlin J."/>
            <person name="Harrop T."/>
            <person name="Goldson S."/>
            <person name="Dearden P."/>
        </authorList>
    </citation>
    <scope>NUCLEOTIDE SEQUENCE</scope>
    <source>
        <strain evidence="9">Irish</strain>
        <tissue evidence="9">Whole body</tissue>
    </source>
</reference>
<dbReference type="GO" id="GO:0007165">
    <property type="term" value="P:signal transduction"/>
    <property type="evidence" value="ECO:0007669"/>
    <property type="project" value="UniProtKB-KW"/>
</dbReference>
<reference evidence="9" key="2">
    <citation type="submission" date="2023-03" db="EMBL/GenBank/DDBJ databases">
        <authorList>
            <person name="Inwood S.N."/>
            <person name="Skelly J.G."/>
            <person name="Guhlin J."/>
            <person name="Harrop T.W.R."/>
            <person name="Goldson S.G."/>
            <person name="Dearden P.K."/>
        </authorList>
    </citation>
    <scope>NUCLEOTIDE SEQUENCE</scope>
    <source>
        <strain evidence="9">Irish</strain>
        <tissue evidence="9">Whole body</tissue>
    </source>
</reference>
<dbReference type="GO" id="GO:0008049">
    <property type="term" value="P:male courtship behavior"/>
    <property type="evidence" value="ECO:0007669"/>
    <property type="project" value="TreeGrafter"/>
</dbReference>
<dbReference type="GO" id="GO:0030425">
    <property type="term" value="C:dendrite"/>
    <property type="evidence" value="ECO:0007669"/>
    <property type="project" value="TreeGrafter"/>
</dbReference>
<dbReference type="EMBL" id="JAQQBS010001425">
    <property type="protein sequence ID" value="KAK0157837.1"/>
    <property type="molecule type" value="Genomic_DNA"/>
</dbReference>
<proteinExistence type="predicted"/>
<evidence type="ECO:0000256" key="5">
    <source>
        <dbReference type="ARBA" id="ARBA00023136"/>
    </source>
</evidence>
<evidence type="ECO:0008006" key="11">
    <source>
        <dbReference type="Google" id="ProtNLM"/>
    </source>
</evidence>
<name>A0AA39C4P8_9HYME</name>
<protein>
    <recommendedName>
        <fullName evidence="11">Gustatory receptor</fullName>
    </recommendedName>
</protein>
<keyword evidence="2" id="KW-1003">Cell membrane</keyword>
<evidence type="ECO:0000256" key="8">
    <source>
        <dbReference type="SAM" id="Phobius"/>
    </source>
</evidence>
<feature type="transmembrane region" description="Helical" evidence="8">
    <location>
        <begin position="77"/>
        <end position="100"/>
    </location>
</feature>
<keyword evidence="5 8" id="KW-0472">Membrane</keyword>
<accession>A0AA39C4P8</accession>
<comment type="subcellular location">
    <subcellularLocation>
        <location evidence="1">Cell membrane</location>
        <topology evidence="1">Multi-pass membrane protein</topology>
    </subcellularLocation>
</comment>
<dbReference type="AlphaFoldDB" id="A0AA39C4P8"/>
<evidence type="ECO:0000256" key="1">
    <source>
        <dbReference type="ARBA" id="ARBA00004651"/>
    </source>
</evidence>
<dbReference type="GO" id="GO:0007635">
    <property type="term" value="P:chemosensory behavior"/>
    <property type="evidence" value="ECO:0007669"/>
    <property type="project" value="TreeGrafter"/>
</dbReference>
<feature type="transmembrane region" description="Helical" evidence="8">
    <location>
        <begin position="112"/>
        <end position="132"/>
    </location>
</feature>
<evidence type="ECO:0000256" key="3">
    <source>
        <dbReference type="ARBA" id="ARBA00022692"/>
    </source>
</evidence>
<sequence>MMQYSLLLSEIFERLKSLNETYLKLGNISTKIPLHVIFVRKFPLKSSVICEIINLRYSYRVLCEICDQIEEFFAFPILISVMFFGLSTIHSIYTIILTFFNNSEWSTDHGRAASLTWFIAELYKIFALNISVTRVVREGKRTARSLHLLLDRCTTSLEIEEELTEFSRELLQRKIEFHVYGMFSLDFSLLYSVLGTAITYVIILVQFQLR</sequence>
<keyword evidence="3 8" id="KW-0812">Transmembrane</keyword>
<dbReference type="Pfam" id="PF08395">
    <property type="entry name" value="7tm_7"/>
    <property type="match status" value="1"/>
</dbReference>
<keyword evidence="6" id="KW-0675">Receptor</keyword>
<evidence type="ECO:0000256" key="6">
    <source>
        <dbReference type="ARBA" id="ARBA00023170"/>
    </source>
</evidence>
<dbReference type="Proteomes" id="UP001168990">
    <property type="component" value="Unassembled WGS sequence"/>
</dbReference>
<evidence type="ECO:0000256" key="4">
    <source>
        <dbReference type="ARBA" id="ARBA00022989"/>
    </source>
</evidence>
<dbReference type="GO" id="GO:0005886">
    <property type="term" value="C:plasma membrane"/>
    <property type="evidence" value="ECO:0007669"/>
    <property type="project" value="UniProtKB-SubCell"/>
</dbReference>
<keyword evidence="10" id="KW-1185">Reference proteome</keyword>
<evidence type="ECO:0000256" key="7">
    <source>
        <dbReference type="ARBA" id="ARBA00023224"/>
    </source>
</evidence>
<dbReference type="PANTHER" id="PTHR21143">
    <property type="entry name" value="INVERTEBRATE GUSTATORY RECEPTOR"/>
    <property type="match status" value="1"/>
</dbReference>
<evidence type="ECO:0000313" key="9">
    <source>
        <dbReference type="EMBL" id="KAK0157837.1"/>
    </source>
</evidence>
<evidence type="ECO:0000256" key="2">
    <source>
        <dbReference type="ARBA" id="ARBA00022475"/>
    </source>
</evidence>
<organism evidence="9 10">
    <name type="scientific">Microctonus aethiopoides</name>
    <dbReference type="NCBI Taxonomy" id="144406"/>
    <lineage>
        <taxon>Eukaryota</taxon>
        <taxon>Metazoa</taxon>
        <taxon>Ecdysozoa</taxon>
        <taxon>Arthropoda</taxon>
        <taxon>Hexapoda</taxon>
        <taxon>Insecta</taxon>
        <taxon>Pterygota</taxon>
        <taxon>Neoptera</taxon>
        <taxon>Endopterygota</taxon>
        <taxon>Hymenoptera</taxon>
        <taxon>Apocrita</taxon>
        <taxon>Ichneumonoidea</taxon>
        <taxon>Braconidae</taxon>
        <taxon>Euphorinae</taxon>
        <taxon>Microctonus</taxon>
    </lineage>
</organism>
<dbReference type="PANTHER" id="PTHR21143:SF133">
    <property type="entry name" value="GUSTATORY AND PHEROMONE RECEPTOR 32A-RELATED"/>
    <property type="match status" value="1"/>
</dbReference>
<dbReference type="GO" id="GO:0050909">
    <property type="term" value="P:sensory perception of taste"/>
    <property type="evidence" value="ECO:0007669"/>
    <property type="project" value="InterPro"/>
</dbReference>
<evidence type="ECO:0000313" key="10">
    <source>
        <dbReference type="Proteomes" id="UP001168990"/>
    </source>
</evidence>
<gene>
    <name evidence="9" type="ORF">PV328_011527</name>
</gene>
<dbReference type="GO" id="GO:0030424">
    <property type="term" value="C:axon"/>
    <property type="evidence" value="ECO:0007669"/>
    <property type="project" value="TreeGrafter"/>
</dbReference>
<comment type="caution">
    <text evidence="9">The sequence shown here is derived from an EMBL/GenBank/DDBJ whole genome shotgun (WGS) entry which is preliminary data.</text>
</comment>
<dbReference type="GO" id="GO:0043025">
    <property type="term" value="C:neuronal cell body"/>
    <property type="evidence" value="ECO:0007669"/>
    <property type="project" value="TreeGrafter"/>
</dbReference>